<sequence>MRWRLVALAAALIPTALAVATGPHSGGYVGFTDRPVDPAELDLYLAWQTLVTMGVPAVIVAVAWLCGGVALRPAATVAAALLAVLSVVAVFGAIARGALPAPVPAVPRVVLWLYVPCFAAAFVALLRCRSAARHPR</sequence>
<accession>A0A810L8G6</accession>
<keyword evidence="4" id="KW-1185">Reference proteome</keyword>
<evidence type="ECO:0000313" key="4">
    <source>
        <dbReference type="Proteomes" id="UP000680750"/>
    </source>
</evidence>
<reference evidence="3" key="1">
    <citation type="submission" date="2020-08" db="EMBL/GenBank/DDBJ databases">
        <title>Whole genome shotgun sequence of Actinocatenispora sera NBRC 101916.</title>
        <authorList>
            <person name="Komaki H."/>
            <person name="Tamura T."/>
        </authorList>
    </citation>
    <scope>NUCLEOTIDE SEQUENCE</scope>
    <source>
        <strain evidence="3">NBRC 101916</strain>
    </source>
</reference>
<feature type="transmembrane region" description="Helical" evidence="1">
    <location>
        <begin position="77"/>
        <end position="99"/>
    </location>
</feature>
<proteinExistence type="predicted"/>
<dbReference type="RefSeq" id="WP_157034570.1">
    <property type="nucleotide sequence ID" value="NZ_AP023354.1"/>
</dbReference>
<dbReference type="KEGG" id="aser:Asera_59320"/>
<evidence type="ECO:0000256" key="1">
    <source>
        <dbReference type="SAM" id="Phobius"/>
    </source>
</evidence>
<dbReference type="AlphaFoldDB" id="A0A810L8G6"/>
<organism evidence="3 4">
    <name type="scientific">Actinocatenispora sera</name>
    <dbReference type="NCBI Taxonomy" id="390989"/>
    <lineage>
        <taxon>Bacteria</taxon>
        <taxon>Bacillati</taxon>
        <taxon>Actinomycetota</taxon>
        <taxon>Actinomycetes</taxon>
        <taxon>Micromonosporales</taxon>
        <taxon>Micromonosporaceae</taxon>
        <taxon>Actinocatenispora</taxon>
    </lineage>
</organism>
<protein>
    <submittedName>
        <fullName evidence="3">Uncharacterized protein</fullName>
    </submittedName>
</protein>
<keyword evidence="1" id="KW-0472">Membrane</keyword>
<evidence type="ECO:0000256" key="2">
    <source>
        <dbReference type="SAM" id="SignalP"/>
    </source>
</evidence>
<name>A0A810L8G6_9ACTN</name>
<gene>
    <name evidence="3" type="ORF">Asera_59320</name>
</gene>
<feature type="chain" id="PRO_5039499546" evidence="2">
    <location>
        <begin position="21"/>
        <end position="136"/>
    </location>
</feature>
<feature type="transmembrane region" description="Helical" evidence="1">
    <location>
        <begin position="44"/>
        <end position="65"/>
    </location>
</feature>
<feature type="transmembrane region" description="Helical" evidence="1">
    <location>
        <begin position="105"/>
        <end position="126"/>
    </location>
</feature>
<dbReference type="EMBL" id="AP023354">
    <property type="protein sequence ID" value="BCJ31824.1"/>
    <property type="molecule type" value="Genomic_DNA"/>
</dbReference>
<keyword evidence="2" id="KW-0732">Signal</keyword>
<feature type="signal peptide" evidence="2">
    <location>
        <begin position="1"/>
        <end position="20"/>
    </location>
</feature>
<keyword evidence="1" id="KW-0812">Transmembrane</keyword>
<dbReference type="Proteomes" id="UP000680750">
    <property type="component" value="Chromosome"/>
</dbReference>
<keyword evidence="1" id="KW-1133">Transmembrane helix</keyword>
<evidence type="ECO:0000313" key="3">
    <source>
        <dbReference type="EMBL" id="BCJ31824.1"/>
    </source>
</evidence>